<sequence length="269" mass="31291">MMVLERIQNLVEKGTPGFLLSPFWVLFTFVICPIVSRNLPRVGDWYKKQSAEKRLDWDARVSASLHSAICFAVNAYAMCADKDYSFKDLYSHSELVSKSLDFSLGYFWSDLIVCYRLRNYYGSMSTVYYTHHFVSIFGLTQSKWDGGMWLCSFRLLSELSTPFMNINFMLELLNLKDSKIHKINQELIFWSFAVCRPLCIPLFYYCSWHHVSTGQIWKASAELLFVWVVCGLVLDVLNTVWFCLMSAEYIKKKMEVFSSPSKAQMKKAS</sequence>
<dbReference type="GO" id="GO:0055088">
    <property type="term" value="P:lipid homeostasis"/>
    <property type="evidence" value="ECO:0007669"/>
    <property type="project" value="TreeGrafter"/>
</dbReference>
<dbReference type="InterPro" id="IPR006634">
    <property type="entry name" value="TLC-dom"/>
</dbReference>
<proteinExistence type="predicted"/>
<dbReference type="PROSITE" id="PS50922">
    <property type="entry name" value="TLC"/>
    <property type="match status" value="1"/>
</dbReference>
<accession>E4X5K1</accession>
<evidence type="ECO:0000256" key="3">
    <source>
        <dbReference type="ARBA" id="ARBA00022989"/>
    </source>
</evidence>
<keyword evidence="4 5" id="KW-0472">Membrane</keyword>
<keyword evidence="2 5" id="KW-0812">Transmembrane</keyword>
<gene>
    <name evidence="8" type="ORF">GSOID_T00002438001</name>
</gene>
<organism evidence="8">
    <name type="scientific">Oikopleura dioica</name>
    <name type="common">Tunicate</name>
    <dbReference type="NCBI Taxonomy" id="34765"/>
    <lineage>
        <taxon>Eukaryota</taxon>
        <taxon>Metazoa</taxon>
        <taxon>Chordata</taxon>
        <taxon>Tunicata</taxon>
        <taxon>Appendicularia</taxon>
        <taxon>Copelata</taxon>
        <taxon>Oikopleuridae</taxon>
        <taxon>Oikopleura</taxon>
    </lineage>
</organism>
<evidence type="ECO:0000256" key="4">
    <source>
        <dbReference type="ARBA" id="ARBA00023136"/>
    </source>
</evidence>
<name>E4X5K1_OIKDI</name>
<dbReference type="Proteomes" id="UP000001307">
    <property type="component" value="Unassembled WGS sequence"/>
</dbReference>
<dbReference type="SMART" id="SM00724">
    <property type="entry name" value="TLC"/>
    <property type="match status" value="1"/>
</dbReference>
<dbReference type="PANTHER" id="PTHR13439">
    <property type="entry name" value="CT120 PROTEIN"/>
    <property type="match status" value="1"/>
</dbReference>
<keyword evidence="9" id="KW-1185">Reference proteome</keyword>
<dbReference type="PANTHER" id="PTHR13439:SF0">
    <property type="entry name" value="TOPOISOMERASE I DAMAGE AFFECTED PROTEIN 4"/>
    <property type="match status" value="1"/>
</dbReference>
<dbReference type="InParanoid" id="E4X5K1"/>
<evidence type="ECO:0000313" key="8">
    <source>
        <dbReference type="EMBL" id="CBY18570.1"/>
    </source>
</evidence>
<comment type="subcellular location">
    <subcellularLocation>
        <location evidence="1">Membrane</location>
        <topology evidence="1">Multi-pass membrane protein</topology>
    </subcellularLocation>
</comment>
<evidence type="ECO:0000256" key="1">
    <source>
        <dbReference type="ARBA" id="ARBA00004141"/>
    </source>
</evidence>
<feature type="domain" description="TLC" evidence="7">
    <location>
        <begin position="52"/>
        <end position="254"/>
    </location>
</feature>
<dbReference type="GO" id="GO:0005783">
    <property type="term" value="C:endoplasmic reticulum"/>
    <property type="evidence" value="ECO:0007669"/>
    <property type="project" value="TreeGrafter"/>
</dbReference>
<evidence type="ECO:0000256" key="5">
    <source>
        <dbReference type="PROSITE-ProRule" id="PRU00205"/>
    </source>
</evidence>
<evidence type="ECO:0000313" key="9">
    <source>
        <dbReference type="Proteomes" id="UP000001307"/>
    </source>
</evidence>
<dbReference type="InterPro" id="IPR050846">
    <property type="entry name" value="TLCD"/>
</dbReference>
<dbReference type="Pfam" id="PF03798">
    <property type="entry name" value="TRAM_LAG1_CLN8"/>
    <property type="match status" value="1"/>
</dbReference>
<dbReference type="AlphaFoldDB" id="E4X5K1"/>
<protein>
    <recommendedName>
        <fullName evidence="7">TLC domain-containing protein</fullName>
    </recommendedName>
</protein>
<dbReference type="GO" id="GO:0016020">
    <property type="term" value="C:membrane"/>
    <property type="evidence" value="ECO:0007669"/>
    <property type="project" value="UniProtKB-SubCell"/>
</dbReference>
<dbReference type="OrthoDB" id="10266980at2759"/>
<reference evidence="8" key="1">
    <citation type="journal article" date="2010" name="Science">
        <title>Plasticity of animal genome architecture unmasked by rapid evolution of a pelagic tunicate.</title>
        <authorList>
            <person name="Denoeud F."/>
            <person name="Henriet S."/>
            <person name="Mungpakdee S."/>
            <person name="Aury J.M."/>
            <person name="Da Silva C."/>
            <person name="Brinkmann H."/>
            <person name="Mikhaleva J."/>
            <person name="Olsen L.C."/>
            <person name="Jubin C."/>
            <person name="Canestro C."/>
            <person name="Bouquet J.M."/>
            <person name="Danks G."/>
            <person name="Poulain J."/>
            <person name="Campsteijn C."/>
            <person name="Adamski M."/>
            <person name="Cross I."/>
            <person name="Yadetie F."/>
            <person name="Muffato M."/>
            <person name="Louis A."/>
            <person name="Butcher S."/>
            <person name="Tsagkogeorga G."/>
            <person name="Konrad A."/>
            <person name="Singh S."/>
            <person name="Jensen M.F."/>
            <person name="Cong E.H."/>
            <person name="Eikeseth-Otteraa H."/>
            <person name="Noel B."/>
            <person name="Anthouard V."/>
            <person name="Porcel B.M."/>
            <person name="Kachouri-Lafond R."/>
            <person name="Nishino A."/>
            <person name="Ugolini M."/>
            <person name="Chourrout P."/>
            <person name="Nishida H."/>
            <person name="Aasland R."/>
            <person name="Huzurbazar S."/>
            <person name="Westhof E."/>
            <person name="Delsuc F."/>
            <person name="Lehrach H."/>
            <person name="Reinhardt R."/>
            <person name="Weissenbach J."/>
            <person name="Roy S.W."/>
            <person name="Artiguenave F."/>
            <person name="Postlethwait J.H."/>
            <person name="Manak J.R."/>
            <person name="Thompson E.M."/>
            <person name="Jaillon O."/>
            <person name="Du Pasquier L."/>
            <person name="Boudinot P."/>
            <person name="Liberles D.A."/>
            <person name="Volff J.N."/>
            <person name="Philippe H."/>
            <person name="Lenhard B."/>
            <person name="Roest Crollius H."/>
            <person name="Wincker P."/>
            <person name="Chourrout D."/>
        </authorList>
    </citation>
    <scope>NUCLEOTIDE SEQUENCE [LARGE SCALE GENOMIC DNA]</scope>
</reference>
<feature type="transmembrane region" description="Helical" evidence="6">
    <location>
        <begin position="187"/>
        <end position="204"/>
    </location>
</feature>
<dbReference type="EMBL" id="FN653025">
    <property type="protein sequence ID" value="CBY18570.1"/>
    <property type="molecule type" value="Genomic_DNA"/>
</dbReference>
<evidence type="ECO:0000259" key="7">
    <source>
        <dbReference type="PROSITE" id="PS50922"/>
    </source>
</evidence>
<feature type="transmembrane region" description="Helical" evidence="6">
    <location>
        <begin position="20"/>
        <end position="39"/>
    </location>
</feature>
<keyword evidence="3 6" id="KW-1133">Transmembrane helix</keyword>
<feature type="transmembrane region" description="Helical" evidence="6">
    <location>
        <begin position="224"/>
        <end position="244"/>
    </location>
</feature>
<evidence type="ECO:0000256" key="6">
    <source>
        <dbReference type="SAM" id="Phobius"/>
    </source>
</evidence>
<evidence type="ECO:0000256" key="2">
    <source>
        <dbReference type="ARBA" id="ARBA00022692"/>
    </source>
</evidence>